<gene>
    <name evidence="4" type="ORF">PMAYCL1PPCAC_05523</name>
</gene>
<dbReference type="PROSITE" id="PS50011">
    <property type="entry name" value="PROTEIN_KINASE_DOM"/>
    <property type="match status" value="1"/>
</dbReference>
<proteinExistence type="predicted"/>
<dbReference type="SUPFAM" id="SSF56112">
    <property type="entry name" value="Protein kinase-like (PK-like)"/>
    <property type="match status" value="1"/>
</dbReference>
<feature type="domain" description="Protein kinase" evidence="3">
    <location>
        <begin position="1"/>
        <end position="126"/>
    </location>
</feature>
<dbReference type="Gene3D" id="1.10.510.10">
    <property type="entry name" value="Transferase(Phosphotransferase) domain 1"/>
    <property type="match status" value="1"/>
</dbReference>
<evidence type="ECO:0000313" key="5">
    <source>
        <dbReference type="Proteomes" id="UP001328107"/>
    </source>
</evidence>
<dbReference type="Proteomes" id="UP001328107">
    <property type="component" value="Unassembled WGS sequence"/>
</dbReference>
<keyword evidence="2" id="KW-0067">ATP-binding</keyword>
<evidence type="ECO:0000256" key="1">
    <source>
        <dbReference type="ARBA" id="ARBA00022741"/>
    </source>
</evidence>
<organism evidence="4 5">
    <name type="scientific">Pristionchus mayeri</name>
    <dbReference type="NCBI Taxonomy" id="1317129"/>
    <lineage>
        <taxon>Eukaryota</taxon>
        <taxon>Metazoa</taxon>
        <taxon>Ecdysozoa</taxon>
        <taxon>Nematoda</taxon>
        <taxon>Chromadorea</taxon>
        <taxon>Rhabditida</taxon>
        <taxon>Rhabditina</taxon>
        <taxon>Diplogasteromorpha</taxon>
        <taxon>Diplogasteroidea</taxon>
        <taxon>Neodiplogasteridae</taxon>
        <taxon>Pristionchus</taxon>
    </lineage>
</organism>
<dbReference type="InterPro" id="IPR000719">
    <property type="entry name" value="Prot_kinase_dom"/>
</dbReference>
<evidence type="ECO:0000313" key="4">
    <source>
        <dbReference type="EMBL" id="GMR35328.1"/>
    </source>
</evidence>
<evidence type="ECO:0000256" key="2">
    <source>
        <dbReference type="ARBA" id="ARBA00022840"/>
    </source>
</evidence>
<dbReference type="InterPro" id="IPR011009">
    <property type="entry name" value="Kinase-like_dom_sf"/>
</dbReference>
<dbReference type="GO" id="GO:0005524">
    <property type="term" value="F:ATP binding"/>
    <property type="evidence" value="ECO:0007669"/>
    <property type="project" value="UniProtKB-KW"/>
</dbReference>
<dbReference type="EMBL" id="BTRK01000002">
    <property type="protein sequence ID" value="GMR35328.1"/>
    <property type="molecule type" value="Genomic_DNA"/>
</dbReference>
<reference evidence="5" key="1">
    <citation type="submission" date="2022-10" db="EMBL/GenBank/DDBJ databases">
        <title>Genome assembly of Pristionchus species.</title>
        <authorList>
            <person name="Yoshida K."/>
            <person name="Sommer R.J."/>
        </authorList>
    </citation>
    <scope>NUCLEOTIDE SEQUENCE [LARGE SCALE GENOMIC DNA]</scope>
    <source>
        <strain evidence="5">RS5460</strain>
    </source>
</reference>
<feature type="non-terminal residue" evidence="4">
    <location>
        <position position="126"/>
    </location>
</feature>
<dbReference type="InterPro" id="IPR050117">
    <property type="entry name" value="MAPK"/>
</dbReference>
<comment type="caution">
    <text evidence="4">The sequence shown here is derived from an EMBL/GenBank/DDBJ whole genome shotgun (WGS) entry which is preliminary data.</text>
</comment>
<dbReference type="Pfam" id="PF00069">
    <property type="entry name" value="Pkinase"/>
    <property type="match status" value="1"/>
</dbReference>
<evidence type="ECO:0000259" key="3">
    <source>
        <dbReference type="PROSITE" id="PS50011"/>
    </source>
</evidence>
<dbReference type="GO" id="GO:0004672">
    <property type="term" value="F:protein kinase activity"/>
    <property type="evidence" value="ECO:0007669"/>
    <property type="project" value="InterPro"/>
</dbReference>
<dbReference type="PANTHER" id="PTHR24055">
    <property type="entry name" value="MITOGEN-ACTIVATED PROTEIN KINASE"/>
    <property type="match status" value="1"/>
</dbReference>
<protein>
    <recommendedName>
        <fullName evidence="3">Protein kinase domain-containing protein</fullName>
    </recommendedName>
</protein>
<dbReference type="AlphaFoldDB" id="A0AAN5C346"/>
<keyword evidence="5" id="KW-1185">Reference proteome</keyword>
<sequence length="126" mass="14335">MEEVKKWMRGLRAVQHLHLNGVIHRNLHPGNICIDFNGKLVIRGFGRARVMDRDQAMTLDNFTHSYSPIELLLEWEGPYDGKVDIWSVATLLCQLITGHNIFGSPNNRNPLVKHKELCGPVPQSVL</sequence>
<name>A0AAN5C346_9BILA</name>
<accession>A0AAN5C346</accession>
<keyword evidence="1" id="KW-0547">Nucleotide-binding</keyword>